<evidence type="ECO:0000256" key="1">
    <source>
        <dbReference type="ARBA" id="ARBA00022729"/>
    </source>
</evidence>
<accession>A0A098YV40</accession>
<gene>
    <name evidence="3" type="ORF">HMPREF9304_00110</name>
</gene>
<sequence length="401" mass="46321">MKLVQLNAKWSLCLIGFCCFSLHLFGQSKRAMRERAMAKPEVALVGERLKKDWVKLTKARLGLYYRQRTLTHNGVIMPLWWVTYGEKPADGYSLFISLHGGGGTTQETNNQQWENQKYLYRPQQAVYVAPRAPWNLWDMWCHKGIDPLYEQLIQMCVAFEGVNPDKVYLMGYSAGGDGVWRMAPRMADSWAAASMMAGHPGDVSLLNLRNTPFMIWCGEHDAAYNRNTLAAQRGLQMDSLQQHDPLGYVHQTHIIKGVGHWMNRVDSAAVPWMTKFRRNPYPKKIVWQQAEVVKPYFYWLGVPPAELAPGKMLRAYIQGNCVHITQCDYTTLTLYLNDELVDLDKFVTVKYGKRVLFKGRLKRKESTMRQTLFERNDWSYMFPTSVTVTMKLKKANLKSKE</sequence>
<keyword evidence="1" id="KW-0732">Signal</keyword>
<dbReference type="SUPFAM" id="SSF53474">
    <property type="entry name" value="alpha/beta-Hydrolases"/>
    <property type="match status" value="1"/>
</dbReference>
<comment type="caution">
    <text evidence="3">The sequence shown here is derived from an EMBL/GenBank/DDBJ whole genome shotgun (WGS) entry which is preliminary data.</text>
</comment>
<dbReference type="InterPro" id="IPR029058">
    <property type="entry name" value="AB_hydrolase_fold"/>
</dbReference>
<name>A0A098YV40_9BACT</name>
<dbReference type="Gene3D" id="3.40.50.1820">
    <property type="entry name" value="alpha/beta hydrolase"/>
    <property type="match status" value="1"/>
</dbReference>
<evidence type="ECO:0000313" key="4">
    <source>
        <dbReference type="Proteomes" id="UP000029723"/>
    </source>
</evidence>
<protein>
    <recommendedName>
        <fullName evidence="5">Alpha/beta hydrolase</fullName>
    </recommendedName>
</protein>
<dbReference type="RefSeq" id="WP_036925437.1">
    <property type="nucleotide sequence ID" value="NZ_JRPQ01000001.1"/>
</dbReference>
<dbReference type="GO" id="GO:0016787">
    <property type="term" value="F:hydrolase activity"/>
    <property type="evidence" value="ECO:0007669"/>
    <property type="project" value="UniProtKB-KW"/>
</dbReference>
<dbReference type="AlphaFoldDB" id="A0A098YV40"/>
<reference evidence="3 4" key="1">
    <citation type="submission" date="2014-07" db="EMBL/GenBank/DDBJ databases">
        <authorList>
            <person name="McCorrison J."/>
            <person name="Sanka R."/>
            <person name="Torralba M."/>
            <person name="Gillis M."/>
            <person name="Haft D.H."/>
            <person name="Methe B."/>
            <person name="Sutton G."/>
            <person name="Nelson K.E."/>
        </authorList>
    </citation>
    <scope>NUCLEOTIDE SEQUENCE [LARGE SCALE GENOMIC DNA]</scope>
    <source>
        <strain evidence="3 4">S9-PR14</strain>
    </source>
</reference>
<evidence type="ECO:0000313" key="3">
    <source>
        <dbReference type="EMBL" id="KGI23207.1"/>
    </source>
</evidence>
<organism evidence="3 4">
    <name type="scientific">Hoylesella timonensis S9-PR14</name>
    <dbReference type="NCBI Taxonomy" id="1401062"/>
    <lineage>
        <taxon>Bacteria</taxon>
        <taxon>Pseudomonadati</taxon>
        <taxon>Bacteroidota</taxon>
        <taxon>Bacteroidia</taxon>
        <taxon>Bacteroidales</taxon>
        <taxon>Prevotellaceae</taxon>
        <taxon>Hoylesella</taxon>
    </lineage>
</organism>
<evidence type="ECO:0008006" key="5">
    <source>
        <dbReference type="Google" id="ProtNLM"/>
    </source>
</evidence>
<dbReference type="OrthoDB" id="9764953at2"/>
<evidence type="ECO:0000256" key="2">
    <source>
        <dbReference type="ARBA" id="ARBA00022801"/>
    </source>
</evidence>
<dbReference type="EMBL" id="JRPQ01000001">
    <property type="protein sequence ID" value="KGI23207.1"/>
    <property type="molecule type" value="Genomic_DNA"/>
</dbReference>
<dbReference type="InterPro" id="IPR050955">
    <property type="entry name" value="Plant_Biomass_Hydrol_Est"/>
</dbReference>
<keyword evidence="2" id="KW-0378">Hydrolase</keyword>
<dbReference type="Proteomes" id="UP000029723">
    <property type="component" value="Unassembled WGS sequence"/>
</dbReference>
<proteinExistence type="predicted"/>
<dbReference type="PANTHER" id="PTHR43037">
    <property type="entry name" value="UNNAMED PRODUCT-RELATED"/>
    <property type="match status" value="1"/>
</dbReference>
<dbReference type="PANTHER" id="PTHR43037:SF5">
    <property type="entry name" value="FERULOYL ESTERASE"/>
    <property type="match status" value="1"/>
</dbReference>